<evidence type="ECO:0000313" key="3">
    <source>
        <dbReference type="Proteomes" id="UP000026961"/>
    </source>
</evidence>
<evidence type="ECO:0000256" key="1">
    <source>
        <dbReference type="SAM" id="MobiDB-lite"/>
    </source>
</evidence>
<sequence>MPAISAIGRSPSPELRKPNPCATNSALSSYHPPRVRVAREHDIPPTSLHFGHWKPGAPLALFSSSLPAANRREGGATIS</sequence>
<reference evidence="2" key="1">
    <citation type="submission" date="2015-04" db="UniProtKB">
        <authorList>
            <consortium name="EnsemblPlants"/>
        </authorList>
    </citation>
    <scope>IDENTIFICATION</scope>
</reference>
<keyword evidence="3" id="KW-1185">Reference proteome</keyword>
<dbReference type="EnsemblPlants" id="OGLUM06G11710.1">
    <property type="protein sequence ID" value="OGLUM06G11710.1"/>
    <property type="gene ID" value="OGLUM06G11710"/>
</dbReference>
<proteinExistence type="predicted"/>
<dbReference type="Gramene" id="OGLUM06G11710.1">
    <property type="protein sequence ID" value="OGLUM06G11710.1"/>
    <property type="gene ID" value="OGLUM06G11710"/>
</dbReference>
<name>A0A0E0A854_9ORYZ</name>
<protein>
    <submittedName>
        <fullName evidence="2">Uncharacterized protein</fullName>
    </submittedName>
</protein>
<reference evidence="2" key="2">
    <citation type="submission" date="2018-05" db="EMBL/GenBank/DDBJ databases">
        <title>OgluRS3 (Oryza glumaepatula Reference Sequence Version 3).</title>
        <authorList>
            <person name="Zhang J."/>
            <person name="Kudrna D."/>
            <person name="Lee S."/>
            <person name="Talag J."/>
            <person name="Welchert J."/>
            <person name="Wing R.A."/>
        </authorList>
    </citation>
    <scope>NUCLEOTIDE SEQUENCE [LARGE SCALE GENOMIC DNA]</scope>
</reference>
<accession>A0A0E0A854</accession>
<organism evidence="2">
    <name type="scientific">Oryza glumipatula</name>
    <dbReference type="NCBI Taxonomy" id="40148"/>
    <lineage>
        <taxon>Eukaryota</taxon>
        <taxon>Viridiplantae</taxon>
        <taxon>Streptophyta</taxon>
        <taxon>Embryophyta</taxon>
        <taxon>Tracheophyta</taxon>
        <taxon>Spermatophyta</taxon>
        <taxon>Magnoliopsida</taxon>
        <taxon>Liliopsida</taxon>
        <taxon>Poales</taxon>
        <taxon>Poaceae</taxon>
        <taxon>BOP clade</taxon>
        <taxon>Oryzoideae</taxon>
        <taxon>Oryzeae</taxon>
        <taxon>Oryzinae</taxon>
        <taxon>Oryza</taxon>
    </lineage>
</organism>
<dbReference type="Proteomes" id="UP000026961">
    <property type="component" value="Chromosome 6"/>
</dbReference>
<dbReference type="HOGENOM" id="CLU_2609933_0_0_1"/>
<dbReference type="AlphaFoldDB" id="A0A0E0A854"/>
<feature type="region of interest" description="Disordered" evidence="1">
    <location>
        <begin position="1"/>
        <end position="28"/>
    </location>
</feature>
<evidence type="ECO:0000313" key="2">
    <source>
        <dbReference type="EnsemblPlants" id="OGLUM06G11710.1"/>
    </source>
</evidence>